<dbReference type="Proteomes" id="UP000807159">
    <property type="component" value="Chromosome 10"/>
</dbReference>
<dbReference type="GO" id="GO:0020037">
    <property type="term" value="F:heme binding"/>
    <property type="evidence" value="ECO:0007669"/>
    <property type="project" value="InterPro"/>
</dbReference>
<gene>
    <name evidence="1" type="ORF">H0E87_019261</name>
</gene>
<evidence type="ECO:0000313" key="2">
    <source>
        <dbReference type="Proteomes" id="UP000807159"/>
    </source>
</evidence>
<organism evidence="1 2">
    <name type="scientific">Populus deltoides</name>
    <name type="common">Eastern poplar</name>
    <name type="synonym">Eastern cottonwood</name>
    <dbReference type="NCBI Taxonomy" id="3696"/>
    <lineage>
        <taxon>Eukaryota</taxon>
        <taxon>Viridiplantae</taxon>
        <taxon>Streptophyta</taxon>
        <taxon>Embryophyta</taxon>
        <taxon>Tracheophyta</taxon>
        <taxon>Spermatophyta</taxon>
        <taxon>Magnoliopsida</taxon>
        <taxon>eudicotyledons</taxon>
        <taxon>Gunneridae</taxon>
        <taxon>Pentapetalae</taxon>
        <taxon>rosids</taxon>
        <taxon>fabids</taxon>
        <taxon>Malpighiales</taxon>
        <taxon>Salicaceae</taxon>
        <taxon>Saliceae</taxon>
        <taxon>Populus</taxon>
    </lineage>
</organism>
<evidence type="ECO:0000313" key="1">
    <source>
        <dbReference type="EMBL" id="KAH8496430.1"/>
    </source>
</evidence>
<dbReference type="GO" id="GO:0004601">
    <property type="term" value="F:peroxidase activity"/>
    <property type="evidence" value="ECO:0007669"/>
    <property type="project" value="InterPro"/>
</dbReference>
<protein>
    <submittedName>
        <fullName evidence="1">Uncharacterized protein</fullName>
    </submittedName>
</protein>
<reference evidence="1" key="1">
    <citation type="journal article" date="2021" name="J. Hered.">
        <title>Genome Assembly of Salicaceae Populus deltoides (Eastern Cottonwood) I-69 Based on Nanopore Sequencing and Hi-C Technologies.</title>
        <authorList>
            <person name="Bai S."/>
            <person name="Wu H."/>
            <person name="Zhang J."/>
            <person name="Pan Z."/>
            <person name="Zhao W."/>
            <person name="Li Z."/>
            <person name="Tong C."/>
        </authorList>
    </citation>
    <scope>NUCLEOTIDE SEQUENCE</scope>
    <source>
        <tissue evidence="1">Leaf</tissue>
    </source>
</reference>
<sequence length="127" mass="14010">MEPGFEAFLRFNCPRGSLISNLTFVQNDPTTFAFDNQCCIDAEMAMDPRTAGIVQHFASGQEGFFRGFSSAFLKLSSSVVLTGSQGIIRKPVMNCTEMHFRIVGPNMEMRLTPSFNEFAFVGCGEAC</sequence>
<dbReference type="Gene3D" id="1.10.520.10">
    <property type="match status" value="1"/>
</dbReference>
<keyword evidence="2" id="KW-1185">Reference proteome</keyword>
<dbReference type="InterPro" id="IPR010255">
    <property type="entry name" value="Haem_peroxidase_sf"/>
</dbReference>
<proteinExistence type="predicted"/>
<accession>A0A8T2XTL5</accession>
<dbReference type="Gene3D" id="1.10.420.10">
    <property type="entry name" value="Peroxidase, domain 2"/>
    <property type="match status" value="1"/>
</dbReference>
<dbReference type="AlphaFoldDB" id="A0A8T2XTL5"/>
<dbReference type="SUPFAM" id="SSF48113">
    <property type="entry name" value="Heme-dependent peroxidases"/>
    <property type="match status" value="1"/>
</dbReference>
<name>A0A8T2XTL5_POPDE</name>
<dbReference type="GO" id="GO:0006979">
    <property type="term" value="P:response to oxidative stress"/>
    <property type="evidence" value="ECO:0007669"/>
    <property type="project" value="InterPro"/>
</dbReference>
<dbReference type="EMBL" id="JACEGQ020000010">
    <property type="protein sequence ID" value="KAH8496430.1"/>
    <property type="molecule type" value="Genomic_DNA"/>
</dbReference>
<comment type="caution">
    <text evidence="1">The sequence shown here is derived from an EMBL/GenBank/DDBJ whole genome shotgun (WGS) entry which is preliminary data.</text>
</comment>